<proteinExistence type="predicted"/>
<organism evidence="1 2">
    <name type="scientific">Paenibacillus elgii</name>
    <dbReference type="NCBI Taxonomy" id="189691"/>
    <lineage>
        <taxon>Bacteria</taxon>
        <taxon>Bacillati</taxon>
        <taxon>Bacillota</taxon>
        <taxon>Bacilli</taxon>
        <taxon>Bacillales</taxon>
        <taxon>Paenibacillaceae</taxon>
        <taxon>Paenibacillus</taxon>
    </lineage>
</organism>
<dbReference type="Proteomes" id="UP000244184">
    <property type="component" value="Unassembled WGS sequence"/>
</dbReference>
<comment type="caution">
    <text evidence="1">The sequence shown here is derived from an EMBL/GenBank/DDBJ whole genome shotgun (WGS) entry which is preliminary data.</text>
</comment>
<dbReference type="RefSeq" id="WP_108530807.1">
    <property type="nucleotide sequence ID" value="NZ_PYHP01000019.1"/>
</dbReference>
<protein>
    <submittedName>
        <fullName evidence="1">Uncharacterized protein</fullName>
    </submittedName>
</protein>
<accession>A0A2T6G6M2</accession>
<name>A0A2T6G6M2_9BACL</name>
<evidence type="ECO:0000313" key="2">
    <source>
        <dbReference type="Proteomes" id="UP000244184"/>
    </source>
</evidence>
<gene>
    <name evidence="1" type="ORF">C8Z91_06910</name>
</gene>
<dbReference type="EMBL" id="PYHP01000019">
    <property type="protein sequence ID" value="PUA39796.1"/>
    <property type="molecule type" value="Genomic_DNA"/>
</dbReference>
<dbReference type="AlphaFoldDB" id="A0A2T6G6M2"/>
<evidence type="ECO:0000313" key="1">
    <source>
        <dbReference type="EMBL" id="PUA39796.1"/>
    </source>
</evidence>
<sequence length="124" mass="14529">MGVSKKNRRKIIRQGKVFYWYVNPDYDDAGKINVHVLSEDKKFIVAYEVGQVRRMGKSPYLVVMGREFTGYRLQRTGYIRVRTPVWDDFPATPLLVGKIIEWCDSEKKEIVLVDWKGELISDDL</sequence>
<reference evidence="1 2" key="1">
    <citation type="submission" date="2018-03" db="EMBL/GenBank/DDBJ databases">
        <title>Genome sequence of Paenibacillus elgii strain AC13 an antimicrobial compound producing bacteria.</title>
        <authorList>
            <person name="Kurokawa A.S."/>
            <person name="Araujo J.F."/>
            <person name="Costa R.A."/>
            <person name="Ortega D.B."/>
            <person name="Pires A.S."/>
            <person name="Pappas G.J.Jr."/>
            <person name="Franco O.L."/>
            <person name="Barreto C."/>
            <person name="Magalhaes B.S."/>
            <person name="Kruger R.H."/>
        </authorList>
    </citation>
    <scope>NUCLEOTIDE SEQUENCE [LARGE SCALE GENOMIC DNA]</scope>
    <source>
        <strain evidence="1 2">AC13</strain>
    </source>
</reference>